<evidence type="ECO:0000256" key="3">
    <source>
        <dbReference type="ARBA" id="ARBA00022691"/>
    </source>
</evidence>
<evidence type="ECO:0000313" key="6">
    <source>
        <dbReference type="Proteomes" id="UP000502508"/>
    </source>
</evidence>
<reference evidence="5 6" key="1">
    <citation type="submission" date="2020-03" db="EMBL/GenBank/DDBJ databases">
        <title>Whole genome shotgun sequence of Phytohabitans flavus NBRC 107702.</title>
        <authorList>
            <person name="Komaki H."/>
            <person name="Tamura T."/>
        </authorList>
    </citation>
    <scope>NUCLEOTIDE SEQUENCE [LARGE SCALE GENOMIC DNA]</scope>
    <source>
        <strain evidence="5 6">NBRC 107702</strain>
    </source>
</reference>
<protein>
    <recommendedName>
        <fullName evidence="4">Methyltransferase type 11 domain-containing protein</fullName>
    </recommendedName>
</protein>
<dbReference type="GO" id="GO:0008757">
    <property type="term" value="F:S-adenosylmethionine-dependent methyltransferase activity"/>
    <property type="evidence" value="ECO:0007669"/>
    <property type="project" value="InterPro"/>
</dbReference>
<dbReference type="AlphaFoldDB" id="A0A6F8XYG3"/>
<dbReference type="InterPro" id="IPR013216">
    <property type="entry name" value="Methyltransf_11"/>
</dbReference>
<feature type="domain" description="Methyltransferase type 11" evidence="4">
    <location>
        <begin position="44"/>
        <end position="134"/>
    </location>
</feature>
<proteinExistence type="predicted"/>
<sequence>MDGADPQRWSAVAEGWARYWGAYPEPAWRAILDLSGARPGTRLLDVGCGAGDLLAYAAARGLTTAGIDPAPAMVELARARLPAADVRLGDAEGLPWPDGHFDIAVSVNALHFAEDTLDALAEMVRVTTLAGHVAVANWAEAAQNDLNAIEEAVARADGEEPQPDGELRHPGGLERLLGEGGLQVVAAGLVELPWHAADDDTLVRGVLLGEDEETVAAKAPVVLAAARRYRTEDGRYCLVNAFRYALGTRPS</sequence>
<evidence type="ECO:0000313" key="5">
    <source>
        <dbReference type="EMBL" id="BCB78853.1"/>
    </source>
</evidence>
<evidence type="ECO:0000256" key="2">
    <source>
        <dbReference type="ARBA" id="ARBA00022679"/>
    </source>
</evidence>
<accession>A0A6F8XYG3</accession>
<name>A0A6F8XYG3_9ACTN</name>
<dbReference type="PANTHER" id="PTHR43464">
    <property type="entry name" value="METHYLTRANSFERASE"/>
    <property type="match status" value="1"/>
</dbReference>
<dbReference type="CDD" id="cd02440">
    <property type="entry name" value="AdoMet_MTases"/>
    <property type="match status" value="1"/>
</dbReference>
<gene>
    <name evidence="5" type="ORF">Pflav_052630</name>
</gene>
<reference evidence="5 6" key="2">
    <citation type="submission" date="2020-03" db="EMBL/GenBank/DDBJ databases">
        <authorList>
            <person name="Ichikawa N."/>
            <person name="Kimura A."/>
            <person name="Kitahashi Y."/>
            <person name="Uohara A."/>
        </authorList>
    </citation>
    <scope>NUCLEOTIDE SEQUENCE [LARGE SCALE GENOMIC DNA]</scope>
    <source>
        <strain evidence="5 6">NBRC 107702</strain>
    </source>
</reference>
<evidence type="ECO:0000259" key="4">
    <source>
        <dbReference type="Pfam" id="PF08241"/>
    </source>
</evidence>
<dbReference type="Gene3D" id="3.40.50.150">
    <property type="entry name" value="Vaccinia Virus protein VP39"/>
    <property type="match status" value="1"/>
</dbReference>
<dbReference type="InterPro" id="IPR029063">
    <property type="entry name" value="SAM-dependent_MTases_sf"/>
</dbReference>
<keyword evidence="3" id="KW-0949">S-adenosyl-L-methionine</keyword>
<dbReference type="GO" id="GO:0032259">
    <property type="term" value="P:methylation"/>
    <property type="evidence" value="ECO:0007669"/>
    <property type="project" value="UniProtKB-KW"/>
</dbReference>
<keyword evidence="2" id="KW-0808">Transferase</keyword>
<dbReference type="Proteomes" id="UP000502508">
    <property type="component" value="Chromosome"/>
</dbReference>
<dbReference type="RefSeq" id="WP_197938738.1">
    <property type="nucleotide sequence ID" value="NZ_AP022870.1"/>
</dbReference>
<dbReference type="PANTHER" id="PTHR43464:SF19">
    <property type="entry name" value="UBIQUINONE BIOSYNTHESIS O-METHYLTRANSFERASE, MITOCHONDRIAL"/>
    <property type="match status" value="1"/>
</dbReference>
<dbReference type="EMBL" id="AP022870">
    <property type="protein sequence ID" value="BCB78853.1"/>
    <property type="molecule type" value="Genomic_DNA"/>
</dbReference>
<keyword evidence="6" id="KW-1185">Reference proteome</keyword>
<dbReference type="Pfam" id="PF08241">
    <property type="entry name" value="Methyltransf_11"/>
    <property type="match status" value="1"/>
</dbReference>
<keyword evidence="1" id="KW-0489">Methyltransferase</keyword>
<organism evidence="5 6">
    <name type="scientific">Phytohabitans flavus</name>
    <dbReference type="NCBI Taxonomy" id="1076124"/>
    <lineage>
        <taxon>Bacteria</taxon>
        <taxon>Bacillati</taxon>
        <taxon>Actinomycetota</taxon>
        <taxon>Actinomycetes</taxon>
        <taxon>Micromonosporales</taxon>
        <taxon>Micromonosporaceae</taxon>
    </lineage>
</organism>
<dbReference type="KEGG" id="pfla:Pflav_052630"/>
<evidence type="ECO:0000256" key="1">
    <source>
        <dbReference type="ARBA" id="ARBA00022603"/>
    </source>
</evidence>
<dbReference type="SUPFAM" id="SSF53335">
    <property type="entry name" value="S-adenosyl-L-methionine-dependent methyltransferases"/>
    <property type="match status" value="1"/>
</dbReference>